<dbReference type="Gene3D" id="2.120.10.10">
    <property type="match status" value="1"/>
</dbReference>
<evidence type="ECO:0000313" key="3">
    <source>
        <dbReference type="EMBL" id="MFC0629494.1"/>
    </source>
</evidence>
<proteinExistence type="predicted"/>
<evidence type="ECO:0000256" key="1">
    <source>
        <dbReference type="SAM" id="SignalP"/>
    </source>
</evidence>
<dbReference type="SMART" id="SM00458">
    <property type="entry name" value="RICIN"/>
    <property type="match status" value="1"/>
</dbReference>
<dbReference type="Pfam" id="PF00652">
    <property type="entry name" value="Ricin_B_lectin"/>
    <property type="match status" value="1"/>
</dbReference>
<dbReference type="Proteomes" id="UP001589890">
    <property type="component" value="Unassembled WGS sequence"/>
</dbReference>
<dbReference type="RefSeq" id="WP_380057675.1">
    <property type="nucleotide sequence ID" value="NZ_JBHLTC010000057.1"/>
</dbReference>
<organism evidence="3 4">
    <name type="scientific">Kribbella deserti</name>
    <dbReference type="NCBI Taxonomy" id="1926257"/>
    <lineage>
        <taxon>Bacteria</taxon>
        <taxon>Bacillati</taxon>
        <taxon>Actinomycetota</taxon>
        <taxon>Actinomycetes</taxon>
        <taxon>Propionibacteriales</taxon>
        <taxon>Kribbellaceae</taxon>
        <taxon>Kribbella</taxon>
    </lineage>
</organism>
<reference evidence="3 4" key="1">
    <citation type="submission" date="2024-09" db="EMBL/GenBank/DDBJ databases">
        <authorList>
            <person name="Sun Q."/>
            <person name="Mori K."/>
        </authorList>
    </citation>
    <scope>NUCLEOTIDE SEQUENCE [LARGE SCALE GENOMIC DNA]</scope>
    <source>
        <strain evidence="3 4">CGMCC 1.15906</strain>
    </source>
</reference>
<keyword evidence="4" id="KW-1185">Reference proteome</keyword>
<dbReference type="Gene3D" id="2.80.10.50">
    <property type="match status" value="1"/>
</dbReference>
<feature type="domain" description="Ricin B lectin" evidence="2">
    <location>
        <begin position="411"/>
        <end position="548"/>
    </location>
</feature>
<dbReference type="EMBL" id="JBHLTC010000057">
    <property type="protein sequence ID" value="MFC0629494.1"/>
    <property type="molecule type" value="Genomic_DNA"/>
</dbReference>
<keyword evidence="1" id="KW-0732">Signal</keyword>
<sequence>MRRLALTLLTGLSLLGLQTLPAPAQPATAQPASASTAADSATRVAGPAASGTLLRAAGASLYPRAIRLQHSGTANGRIIASVVTFGAGASGLGAIYESTNDGTSFAAVGVVADPEASNNQGLCCATLFELPRQIGAMPAGTLLWAGSVGSNDRPMALRIWRSNDLGRTWSYLSNCATAPNTSGLWEPEFSVATDGRLVCHYADETDPNHSQKLMQVRSSDGITWTDRVPTVQSPTRGHRPGMPVVRQLNPNFYVMVYEICALAGQYNCVVHKRTSSDGWNWGSPSDMGTRPQTVDGKYFTHTPTITVAGGKLLLIGQILHNGNGSVAADNGRTMLATTEGTFGYWYELDSPVHVPNPYDNFCPNYSSPLVGSADGTRVLQLASDFSNGDCQTFFATGSAVGTGTDSGVVGGATYRLISAQSAQCMDVAADSREYGGRIQQWYCNGLGPQNFHFTAYGDGYYSLKGQNSQLCVEVTKNSFEPGAKIQQFACQNGGWQRWRFVNIGRNYYKIVGQNSRHCLDVAGGSTAAGADLQIWHCNNLQPQIWKLERR</sequence>
<name>A0ABV6QXX3_9ACTN</name>
<dbReference type="PANTHER" id="PTHR38792:SF3">
    <property type="entry name" value="BNR_ASP-BOX REPEAT DOMAIN PROTEIN (AFU_ORTHOLOGUE AFUA_7G06430)-RELATED"/>
    <property type="match status" value="1"/>
</dbReference>
<dbReference type="PANTHER" id="PTHR38792">
    <property type="entry name" value="BNR/ASP-BOX REPEAT DOMAIN PROTEIN (AFU_ORTHOLOGUE AFUA_7G06430)-RELATED"/>
    <property type="match status" value="1"/>
</dbReference>
<accession>A0ABV6QXX3</accession>
<dbReference type="SUPFAM" id="SSF50939">
    <property type="entry name" value="Sialidases"/>
    <property type="match status" value="1"/>
</dbReference>
<dbReference type="CDD" id="cd15482">
    <property type="entry name" value="Sialidase_non-viral"/>
    <property type="match status" value="1"/>
</dbReference>
<dbReference type="InterPro" id="IPR035992">
    <property type="entry name" value="Ricin_B-like_lectins"/>
</dbReference>
<feature type="chain" id="PRO_5046437573" evidence="1">
    <location>
        <begin position="25"/>
        <end position="550"/>
    </location>
</feature>
<dbReference type="CDD" id="cd00161">
    <property type="entry name" value="beta-trefoil_Ricin-like"/>
    <property type="match status" value="1"/>
</dbReference>
<protein>
    <submittedName>
        <fullName evidence="3">RICIN domain-containing protein</fullName>
    </submittedName>
</protein>
<dbReference type="PROSITE" id="PS50231">
    <property type="entry name" value="RICIN_B_LECTIN"/>
    <property type="match status" value="1"/>
</dbReference>
<dbReference type="InterPro" id="IPR036278">
    <property type="entry name" value="Sialidase_sf"/>
</dbReference>
<dbReference type="SUPFAM" id="SSF50370">
    <property type="entry name" value="Ricin B-like lectins"/>
    <property type="match status" value="1"/>
</dbReference>
<gene>
    <name evidence="3" type="ORF">ACFFGN_35855</name>
</gene>
<evidence type="ECO:0000259" key="2">
    <source>
        <dbReference type="SMART" id="SM00458"/>
    </source>
</evidence>
<feature type="signal peptide" evidence="1">
    <location>
        <begin position="1"/>
        <end position="24"/>
    </location>
</feature>
<dbReference type="InterPro" id="IPR000772">
    <property type="entry name" value="Ricin_B_lectin"/>
</dbReference>
<evidence type="ECO:0000313" key="4">
    <source>
        <dbReference type="Proteomes" id="UP001589890"/>
    </source>
</evidence>
<comment type="caution">
    <text evidence="3">The sequence shown here is derived from an EMBL/GenBank/DDBJ whole genome shotgun (WGS) entry which is preliminary data.</text>
</comment>